<gene>
    <name evidence="3" type="primary">NDAI0J02470</name>
    <name evidence="3" type="ordered locus">NDAI_0J02470</name>
</gene>
<keyword evidence="1" id="KW-0175">Coiled coil</keyword>
<dbReference type="STRING" id="1071378.G0WH61"/>
<dbReference type="GO" id="GO:0034497">
    <property type="term" value="P:protein localization to phagophore assembly site"/>
    <property type="evidence" value="ECO:0007669"/>
    <property type="project" value="EnsemblFungi"/>
</dbReference>
<dbReference type="GO" id="GO:0032258">
    <property type="term" value="P:cytoplasm to vacuole targeting by the Cvt pathway"/>
    <property type="evidence" value="ECO:0007669"/>
    <property type="project" value="EnsemblFungi"/>
</dbReference>
<dbReference type="GO" id="GO:0044804">
    <property type="term" value="P:nucleophagy"/>
    <property type="evidence" value="ECO:0007669"/>
    <property type="project" value="EnsemblFungi"/>
</dbReference>
<reference evidence="3 4" key="1">
    <citation type="journal article" date="2011" name="Proc. Natl. Acad. Sci. U.S.A.">
        <title>Evolutionary erosion of yeast sex chromosomes by mating-type switching accidents.</title>
        <authorList>
            <person name="Gordon J.L."/>
            <person name="Armisen D."/>
            <person name="Proux-Wera E."/>
            <person name="Oheigeartaigh S.S."/>
            <person name="Byrne K.P."/>
            <person name="Wolfe K.H."/>
        </authorList>
    </citation>
    <scope>NUCLEOTIDE SEQUENCE [LARGE SCALE GENOMIC DNA]</scope>
    <source>
        <strain evidence="4">ATCC 10597 / BCRC 20456 / CBS 421 / NBRC 0211 / NRRL Y-12639</strain>
    </source>
</reference>
<name>G0WH61_NAUDC</name>
<dbReference type="Proteomes" id="UP000000689">
    <property type="component" value="Chromosome 10"/>
</dbReference>
<organism evidence="3 4">
    <name type="scientific">Naumovozyma dairenensis (strain ATCC 10597 / BCRC 20456 / CBS 421 / NBRC 0211 / NRRL Y-12639)</name>
    <name type="common">Saccharomyces dairenensis</name>
    <dbReference type="NCBI Taxonomy" id="1071378"/>
    <lineage>
        <taxon>Eukaryota</taxon>
        <taxon>Fungi</taxon>
        <taxon>Dikarya</taxon>
        <taxon>Ascomycota</taxon>
        <taxon>Saccharomycotina</taxon>
        <taxon>Saccharomycetes</taxon>
        <taxon>Saccharomycetales</taxon>
        <taxon>Saccharomycetaceae</taxon>
        <taxon>Naumovozyma</taxon>
    </lineage>
</organism>
<evidence type="ECO:0000313" key="3">
    <source>
        <dbReference type="EMBL" id="CCD27139.1"/>
    </source>
</evidence>
<protein>
    <recommendedName>
        <fullName evidence="5">Autophagy-related protein 23</fullName>
    </recommendedName>
</protein>
<accession>G0WH61</accession>
<proteinExistence type="predicted"/>
<evidence type="ECO:0000313" key="4">
    <source>
        <dbReference type="Proteomes" id="UP000000689"/>
    </source>
</evidence>
<dbReference type="GeneID" id="11494476"/>
<dbReference type="AlphaFoldDB" id="G0WH61"/>
<dbReference type="KEGG" id="ndi:NDAI_0J02470"/>
<dbReference type="eggNOG" id="ENOG502RZQ0">
    <property type="taxonomic scope" value="Eukaryota"/>
</dbReference>
<dbReference type="EMBL" id="HE580276">
    <property type="protein sequence ID" value="CCD27139.1"/>
    <property type="molecule type" value="Genomic_DNA"/>
</dbReference>
<dbReference type="HOGENOM" id="CLU_051067_0_0_1"/>
<feature type="region of interest" description="Disordered" evidence="2">
    <location>
        <begin position="415"/>
        <end position="462"/>
    </location>
</feature>
<evidence type="ECO:0000256" key="2">
    <source>
        <dbReference type="SAM" id="MobiDB-lite"/>
    </source>
</evidence>
<feature type="compositionally biased region" description="Polar residues" evidence="2">
    <location>
        <begin position="450"/>
        <end position="462"/>
    </location>
</feature>
<evidence type="ECO:0000256" key="1">
    <source>
        <dbReference type="SAM" id="Coils"/>
    </source>
</evidence>
<dbReference type="OMA" id="DLCRIND"/>
<keyword evidence="4" id="KW-1185">Reference proteome</keyword>
<sequence>MQLDELLKQQEEISNLLDTLILVHKNALIDDTKSSISITNLRKDIAICFNDIYKLNDMLISFDGESKETISFLTSNKDKFIKLINQETELLEEQKHWSENMDKIIGLSSSQEKPSSHDAEVYIDELTRISITSSYRSILNQYIELVGITNTSLASEQNEVSSSSSSVPLSRDDLFKSMELLQATKETNLKEIKQLESLLKNFRKDQTLIENELKRQRAKIQNEKLRIQLELNKLNTRKSKLISSCGYNDKGSHQHQSDTLTHKLLNFSLENRDHVTLEEDRIKIKETNSRFLQFIDVKIESLRDQLAHRKDNSSTLLNQKNIWYDCIDILSDLENSLVEIINTNPMNKISSRKMVEEINTTIEYLSAVLKSLPSNENDKLKTLLENERSVLQKAYDELYKPSRELLSQDHLPSLMENSHSDEEQKNISPITTPPFVVASKSPPKIGTFKQDVQTVSQPTKED</sequence>
<dbReference type="GO" id="GO:0000407">
    <property type="term" value="C:phagophore assembly site"/>
    <property type="evidence" value="ECO:0007669"/>
    <property type="project" value="EnsemblFungi"/>
</dbReference>
<feature type="coiled-coil region" evidence="1">
    <location>
        <begin position="178"/>
        <end position="237"/>
    </location>
</feature>
<dbReference type="OrthoDB" id="4066450at2759"/>
<evidence type="ECO:0008006" key="5">
    <source>
        <dbReference type="Google" id="ProtNLM"/>
    </source>
</evidence>
<dbReference type="GO" id="GO:0016239">
    <property type="term" value="P:positive regulation of macroautophagy"/>
    <property type="evidence" value="ECO:0007669"/>
    <property type="project" value="EnsemblFungi"/>
</dbReference>
<dbReference type="RefSeq" id="XP_003672382.1">
    <property type="nucleotide sequence ID" value="XM_003672334.1"/>
</dbReference>